<dbReference type="Proteomes" id="UP000280344">
    <property type="component" value="Chromosome"/>
</dbReference>
<dbReference type="PANTHER" id="PTHR33608">
    <property type="entry name" value="BLL2464 PROTEIN"/>
    <property type="match status" value="1"/>
</dbReference>
<evidence type="ECO:0000256" key="1">
    <source>
        <dbReference type="SAM" id="Phobius"/>
    </source>
</evidence>
<feature type="transmembrane region" description="Helical" evidence="1">
    <location>
        <begin position="6"/>
        <end position="26"/>
    </location>
</feature>
<dbReference type="PANTHER" id="PTHR33608:SF3">
    <property type="entry name" value="SLR2013 PROTEIN"/>
    <property type="match status" value="1"/>
</dbReference>
<accession>A0A3Q9G5T4</accession>
<evidence type="ECO:0000259" key="2">
    <source>
        <dbReference type="Pfam" id="PF01882"/>
    </source>
</evidence>
<dbReference type="InterPro" id="IPR002881">
    <property type="entry name" value="DUF58"/>
</dbReference>
<feature type="domain" description="DUF58" evidence="2">
    <location>
        <begin position="172"/>
        <end position="335"/>
    </location>
</feature>
<reference evidence="3 4" key="1">
    <citation type="submission" date="2018-12" db="EMBL/GenBank/DDBJ databases">
        <title>Complete genome sequence of Flaviflexus sp. H23T48.</title>
        <authorList>
            <person name="Bae J.-W."/>
            <person name="Lee J.-Y."/>
        </authorList>
    </citation>
    <scope>NUCLEOTIDE SEQUENCE [LARGE SCALE GENOMIC DNA]</scope>
    <source>
        <strain evidence="3 4">H23T48</strain>
    </source>
</reference>
<keyword evidence="1" id="KW-0812">Transmembrane</keyword>
<name>A0A3Q9G5T4_9ACTO</name>
<dbReference type="Pfam" id="PF01882">
    <property type="entry name" value="DUF58"/>
    <property type="match status" value="1"/>
</dbReference>
<protein>
    <submittedName>
        <fullName evidence="3">DUF58 domain-containing protein</fullName>
    </submittedName>
</protein>
<evidence type="ECO:0000313" key="3">
    <source>
        <dbReference type="EMBL" id="AZQ76003.1"/>
    </source>
</evidence>
<keyword evidence="4" id="KW-1185">Reference proteome</keyword>
<dbReference type="EMBL" id="CP034593">
    <property type="protein sequence ID" value="AZQ76003.1"/>
    <property type="molecule type" value="Genomic_DNA"/>
</dbReference>
<proteinExistence type="predicted"/>
<dbReference type="KEGG" id="flh:EJ997_00340"/>
<sequence>MGGSWVWPVVVLLVVVALCGADWLLATNPQNIAVTRLDVTLRLGTVQSTDVEIRNNSSRRARGSVRNGWPPSVTAAPSLIPFNLGPGRRTIQSTIISPSRRGKIESGPITVRTAGPLGLAGRQRNREDSAKLMVMPAFKARRFLPSRIARLKEMEGKSLLLVSGEGTEFDSLREYVRGDDVRSIDWRSTARRGQTLVKTWRPERDRRIVSVLDCGRSSSIRIGEEPRIDSSIETTLLLAALAEKSGDLLHVLVHDDTLKARVDPARRSTIHTVAAALADVQPSLAQTDWADVAGNIRKTVNAKSLVVITTALDSGTVPGGLLEAISLLHRHTIIVAVATDPVIVSMTQTDGTSQGAYEAAAAHRALLDERALSDHLSRLGAVVVTAPPDDLPAKVADTYLALKEAGRL</sequence>
<gene>
    <name evidence="3" type="ORF">EJ997_00340</name>
</gene>
<organism evidence="3 4">
    <name type="scientific">Flaviflexus ciconiae</name>
    <dbReference type="NCBI Taxonomy" id="2496867"/>
    <lineage>
        <taxon>Bacteria</taxon>
        <taxon>Bacillati</taxon>
        <taxon>Actinomycetota</taxon>
        <taxon>Actinomycetes</taxon>
        <taxon>Actinomycetales</taxon>
        <taxon>Actinomycetaceae</taxon>
        <taxon>Flaviflexus</taxon>
    </lineage>
</organism>
<keyword evidence="1" id="KW-0472">Membrane</keyword>
<dbReference type="AlphaFoldDB" id="A0A3Q9G5T4"/>
<keyword evidence="1" id="KW-1133">Transmembrane helix</keyword>
<dbReference type="OrthoDB" id="845740at2"/>
<evidence type="ECO:0000313" key="4">
    <source>
        <dbReference type="Proteomes" id="UP000280344"/>
    </source>
</evidence>